<gene>
    <name evidence="1" type="ORF">DW856_08710</name>
    <name evidence="2" type="ORF">DWZ31_02640</name>
</gene>
<accession>A0A3R6H3J7</accession>
<evidence type="ECO:0000313" key="1">
    <source>
        <dbReference type="EMBL" id="RHC17546.1"/>
    </source>
</evidence>
<dbReference type="EMBL" id="QRQN01000002">
    <property type="protein sequence ID" value="RHN11508.1"/>
    <property type="molecule type" value="Genomic_DNA"/>
</dbReference>
<proteinExistence type="predicted"/>
<evidence type="ECO:0000313" key="3">
    <source>
        <dbReference type="Proteomes" id="UP000283513"/>
    </source>
</evidence>
<name>A0A3R6H3J7_9FIRM</name>
<dbReference type="EMBL" id="QSHO01000006">
    <property type="protein sequence ID" value="RHC17546.1"/>
    <property type="molecule type" value="Genomic_DNA"/>
</dbReference>
<protein>
    <submittedName>
        <fullName evidence="2">Uncharacterized protein</fullName>
    </submittedName>
</protein>
<dbReference type="AlphaFoldDB" id="A0A3R6H3J7"/>
<organism evidence="2 4">
    <name type="scientific">Roseburia intestinalis</name>
    <dbReference type="NCBI Taxonomy" id="166486"/>
    <lineage>
        <taxon>Bacteria</taxon>
        <taxon>Bacillati</taxon>
        <taxon>Bacillota</taxon>
        <taxon>Clostridia</taxon>
        <taxon>Lachnospirales</taxon>
        <taxon>Lachnospiraceae</taxon>
        <taxon>Roseburia</taxon>
    </lineage>
</organism>
<dbReference type="Proteomes" id="UP000283513">
    <property type="component" value="Unassembled WGS sequence"/>
</dbReference>
<reference evidence="3 4" key="1">
    <citation type="submission" date="2018-08" db="EMBL/GenBank/DDBJ databases">
        <title>A genome reference for cultivated species of the human gut microbiota.</title>
        <authorList>
            <person name="Zou Y."/>
            <person name="Xue W."/>
            <person name="Luo G."/>
        </authorList>
    </citation>
    <scope>NUCLEOTIDE SEQUENCE [LARGE SCALE GENOMIC DNA]</scope>
    <source>
        <strain evidence="2 4">AF31-21AC</strain>
        <strain evidence="1 3">AM37-1AC</strain>
    </source>
</reference>
<dbReference type="RefSeq" id="WP_118488152.1">
    <property type="nucleotide sequence ID" value="NZ_QRQN01000002.1"/>
</dbReference>
<dbReference type="Proteomes" id="UP000283586">
    <property type="component" value="Unassembled WGS sequence"/>
</dbReference>
<evidence type="ECO:0000313" key="4">
    <source>
        <dbReference type="Proteomes" id="UP000283586"/>
    </source>
</evidence>
<evidence type="ECO:0000313" key="2">
    <source>
        <dbReference type="EMBL" id="RHN11508.1"/>
    </source>
</evidence>
<sequence>MLVTDKNDYVQSYALTIKNVKLIADNVSTKSYENGAWELGLYSLELPWQTDIDIVEITD</sequence>
<comment type="caution">
    <text evidence="2">The sequence shown here is derived from an EMBL/GenBank/DDBJ whole genome shotgun (WGS) entry which is preliminary data.</text>
</comment>